<protein>
    <recommendedName>
        <fullName evidence="11">Cytochrome P450</fullName>
    </recommendedName>
</protein>
<dbReference type="AlphaFoldDB" id="A0AAV6XBH2"/>
<dbReference type="InterPro" id="IPR002401">
    <property type="entry name" value="Cyt_P450_E_grp-I"/>
</dbReference>
<evidence type="ECO:0000256" key="8">
    <source>
        <dbReference type="SAM" id="MobiDB-lite"/>
    </source>
</evidence>
<dbReference type="GO" id="GO:0020037">
    <property type="term" value="F:heme binding"/>
    <property type="evidence" value="ECO:0007669"/>
    <property type="project" value="InterPro"/>
</dbReference>
<organism evidence="9 10">
    <name type="scientific">Buddleja alternifolia</name>
    <dbReference type="NCBI Taxonomy" id="168488"/>
    <lineage>
        <taxon>Eukaryota</taxon>
        <taxon>Viridiplantae</taxon>
        <taxon>Streptophyta</taxon>
        <taxon>Embryophyta</taxon>
        <taxon>Tracheophyta</taxon>
        <taxon>Spermatophyta</taxon>
        <taxon>Magnoliopsida</taxon>
        <taxon>eudicotyledons</taxon>
        <taxon>Gunneridae</taxon>
        <taxon>Pentapetalae</taxon>
        <taxon>asterids</taxon>
        <taxon>lamiids</taxon>
        <taxon>Lamiales</taxon>
        <taxon>Scrophulariaceae</taxon>
        <taxon>Buddlejeae</taxon>
        <taxon>Buddleja</taxon>
    </lineage>
</organism>
<comment type="similarity">
    <text evidence="2">Belongs to the cytochrome P450 family.</text>
</comment>
<comment type="subcellular location">
    <subcellularLocation>
        <location evidence="1">Membrane</location>
        <topology evidence="1">Single-pass membrane protein</topology>
    </subcellularLocation>
</comment>
<comment type="caution">
    <text evidence="9">The sequence shown here is derived from an EMBL/GenBank/DDBJ whole genome shotgun (WGS) entry which is preliminary data.</text>
</comment>
<dbReference type="Gene3D" id="1.10.630.10">
    <property type="entry name" value="Cytochrome P450"/>
    <property type="match status" value="1"/>
</dbReference>
<dbReference type="PRINTS" id="PR00463">
    <property type="entry name" value="EP450I"/>
</dbReference>
<gene>
    <name evidence="9" type="ORF">BUALT_Bualt07G0019600</name>
</gene>
<dbReference type="SUPFAM" id="SSF48264">
    <property type="entry name" value="Cytochrome P450"/>
    <property type="match status" value="1"/>
</dbReference>
<keyword evidence="10" id="KW-1185">Reference proteome</keyword>
<name>A0AAV6XBH2_9LAMI</name>
<keyword evidence="4" id="KW-0479">Metal-binding</keyword>
<evidence type="ECO:0000313" key="10">
    <source>
        <dbReference type="Proteomes" id="UP000826271"/>
    </source>
</evidence>
<dbReference type="PANTHER" id="PTHR47950">
    <property type="entry name" value="CYTOCHROME P450, FAMILY 76, SUBFAMILY C, POLYPEPTIDE 5-RELATED"/>
    <property type="match status" value="1"/>
</dbReference>
<evidence type="ECO:0000313" key="9">
    <source>
        <dbReference type="EMBL" id="KAG8378770.1"/>
    </source>
</evidence>
<accession>A0AAV6XBH2</accession>
<dbReference type="InterPro" id="IPR036396">
    <property type="entry name" value="Cyt_P450_sf"/>
</dbReference>
<keyword evidence="7" id="KW-0503">Monooxygenase</keyword>
<keyword evidence="5" id="KW-0560">Oxidoreductase</keyword>
<sequence length="140" mass="16011">MASRMQGKNPTHQTQARATGVKETLRLHPPASLLIPHETIRQCKIGGYDVLAKTRILVNAWAIGRDPKIWDNPDEFRPERFDGKDIDFKGRTSSICRSGLEEGCALGEELNMEEEFGLNIRKRVPLHLVPVKYNWEDYKP</sequence>
<dbReference type="EMBL" id="WHWC01000007">
    <property type="protein sequence ID" value="KAG8378770.1"/>
    <property type="molecule type" value="Genomic_DNA"/>
</dbReference>
<evidence type="ECO:0000256" key="5">
    <source>
        <dbReference type="ARBA" id="ARBA00023002"/>
    </source>
</evidence>
<dbReference type="PANTHER" id="PTHR47950:SF13">
    <property type="entry name" value="CYTOCHROME P450, FAMILY 76, SUBFAMILY G, POLYPEPTIDE 1"/>
    <property type="match status" value="1"/>
</dbReference>
<dbReference type="InterPro" id="IPR001128">
    <property type="entry name" value="Cyt_P450"/>
</dbReference>
<keyword evidence="6" id="KW-0408">Iron</keyword>
<dbReference type="GO" id="GO:0016020">
    <property type="term" value="C:membrane"/>
    <property type="evidence" value="ECO:0007669"/>
    <property type="project" value="UniProtKB-SubCell"/>
</dbReference>
<keyword evidence="3" id="KW-0349">Heme</keyword>
<feature type="compositionally biased region" description="Polar residues" evidence="8">
    <location>
        <begin position="1"/>
        <end position="17"/>
    </location>
</feature>
<feature type="region of interest" description="Disordered" evidence="8">
    <location>
        <begin position="1"/>
        <end position="21"/>
    </location>
</feature>
<evidence type="ECO:0000256" key="2">
    <source>
        <dbReference type="ARBA" id="ARBA00010617"/>
    </source>
</evidence>
<dbReference type="Proteomes" id="UP000826271">
    <property type="component" value="Unassembled WGS sequence"/>
</dbReference>
<dbReference type="GO" id="GO:0016705">
    <property type="term" value="F:oxidoreductase activity, acting on paired donors, with incorporation or reduction of molecular oxygen"/>
    <property type="evidence" value="ECO:0007669"/>
    <property type="project" value="InterPro"/>
</dbReference>
<evidence type="ECO:0000256" key="1">
    <source>
        <dbReference type="ARBA" id="ARBA00004167"/>
    </source>
</evidence>
<reference evidence="9" key="1">
    <citation type="submission" date="2019-10" db="EMBL/GenBank/DDBJ databases">
        <authorList>
            <person name="Zhang R."/>
            <person name="Pan Y."/>
            <person name="Wang J."/>
            <person name="Ma R."/>
            <person name="Yu S."/>
        </authorList>
    </citation>
    <scope>NUCLEOTIDE SEQUENCE</scope>
    <source>
        <strain evidence="9">LA-IB0</strain>
        <tissue evidence="9">Leaf</tissue>
    </source>
</reference>
<evidence type="ECO:0000256" key="3">
    <source>
        <dbReference type="ARBA" id="ARBA00022617"/>
    </source>
</evidence>
<dbReference type="GO" id="GO:0005506">
    <property type="term" value="F:iron ion binding"/>
    <property type="evidence" value="ECO:0007669"/>
    <property type="project" value="InterPro"/>
</dbReference>
<evidence type="ECO:0000256" key="6">
    <source>
        <dbReference type="ARBA" id="ARBA00023004"/>
    </source>
</evidence>
<evidence type="ECO:0008006" key="11">
    <source>
        <dbReference type="Google" id="ProtNLM"/>
    </source>
</evidence>
<dbReference type="Pfam" id="PF00067">
    <property type="entry name" value="p450"/>
    <property type="match status" value="1"/>
</dbReference>
<evidence type="ECO:0000256" key="7">
    <source>
        <dbReference type="ARBA" id="ARBA00023033"/>
    </source>
</evidence>
<evidence type="ECO:0000256" key="4">
    <source>
        <dbReference type="ARBA" id="ARBA00022723"/>
    </source>
</evidence>
<proteinExistence type="inferred from homology"/>
<dbReference type="GO" id="GO:0004497">
    <property type="term" value="F:monooxygenase activity"/>
    <property type="evidence" value="ECO:0007669"/>
    <property type="project" value="UniProtKB-KW"/>
</dbReference>